<dbReference type="RefSeq" id="WP_206672752.1">
    <property type="nucleotide sequence ID" value="NZ_SORL01000007.1"/>
</dbReference>
<dbReference type="InterPro" id="IPR000917">
    <property type="entry name" value="Sulfatase_N"/>
</dbReference>
<feature type="domain" description="Sulfatase N-terminal" evidence="7">
    <location>
        <begin position="37"/>
        <end position="421"/>
    </location>
</feature>
<dbReference type="GO" id="GO:0046872">
    <property type="term" value="F:metal ion binding"/>
    <property type="evidence" value="ECO:0007669"/>
    <property type="project" value="UniProtKB-KW"/>
</dbReference>
<evidence type="ECO:0000256" key="3">
    <source>
        <dbReference type="ARBA" id="ARBA00022723"/>
    </source>
</evidence>
<comment type="cofactor">
    <cofactor evidence="1">
        <name>Ca(2+)</name>
        <dbReference type="ChEBI" id="CHEBI:29108"/>
    </cofactor>
</comment>
<proteinExistence type="inferred from homology"/>
<dbReference type="InterPro" id="IPR017850">
    <property type="entry name" value="Alkaline_phosphatase_core_sf"/>
</dbReference>
<evidence type="ECO:0000256" key="6">
    <source>
        <dbReference type="ARBA" id="ARBA00022837"/>
    </source>
</evidence>
<evidence type="ECO:0000313" key="8">
    <source>
        <dbReference type="EMBL" id="TDY64111.1"/>
    </source>
</evidence>
<evidence type="ECO:0000313" key="9">
    <source>
        <dbReference type="Proteomes" id="UP000294824"/>
    </source>
</evidence>
<keyword evidence="9" id="KW-1185">Reference proteome</keyword>
<dbReference type="PANTHER" id="PTHR42693">
    <property type="entry name" value="ARYLSULFATASE FAMILY MEMBER"/>
    <property type="match status" value="1"/>
</dbReference>
<accession>A0A4V3HH63</accession>
<evidence type="ECO:0000256" key="2">
    <source>
        <dbReference type="ARBA" id="ARBA00008779"/>
    </source>
</evidence>
<dbReference type="Pfam" id="PF00884">
    <property type="entry name" value="Sulfatase"/>
    <property type="match status" value="1"/>
</dbReference>
<evidence type="ECO:0000256" key="4">
    <source>
        <dbReference type="ARBA" id="ARBA00022729"/>
    </source>
</evidence>
<protein>
    <submittedName>
        <fullName evidence="8">Arylsulfatase A-like enzyme</fullName>
    </submittedName>
</protein>
<dbReference type="Proteomes" id="UP000294824">
    <property type="component" value="Unassembled WGS sequence"/>
</dbReference>
<dbReference type="PANTHER" id="PTHR42693:SF42">
    <property type="entry name" value="ARYLSULFATASE G"/>
    <property type="match status" value="1"/>
</dbReference>
<organism evidence="8 9">
    <name type="scientific">Algibacter lectus</name>
    <dbReference type="NCBI Taxonomy" id="221126"/>
    <lineage>
        <taxon>Bacteria</taxon>
        <taxon>Pseudomonadati</taxon>
        <taxon>Bacteroidota</taxon>
        <taxon>Flavobacteriia</taxon>
        <taxon>Flavobacteriales</taxon>
        <taxon>Flavobacteriaceae</taxon>
        <taxon>Algibacter</taxon>
    </lineage>
</organism>
<sequence>MTVIKNSMYCLIGLLLVGCQFKQDKKNKEEVEEISRPNIIFILSDDFGIMDSQAYANKFTGTHPDEMFYETPNIDKLVSEGTSFSQAYANQLCSPTRASILTGKYAGRVGFTTAMPPRATYYNQKADVPKGFYVHDVFEHKDNIKIEQALINGISNSAVPTGSAIDGGRDELSIAEALKDYHSAFIGKWHVGGFGAKGYQPKDQGFQPLAWYDAGGSAYYNWKGAWNNRTNKMFPKVSPEALEIGDSGKETNEDYLTDDLTSQALEFIENKAANTDKPFFLYFSHFAIHTPYQGKDDEITHFQGKESKGWNGHKDPVYASMIKSLDRSVGAILNKLKVLNIEENTLVVFMSDNGGIDAEVTPNDKGTNNDPFLGGKACVTEGGIRVPLVFRWKGKVQEGKWVDVPVDCTDIYPSLLEAAGYNSKEIVAQNNLDGESLIAMLSDLDNENKSYSKTTHYWHYPFNVIYNSPYEPFALTPHSAIRDGDYKLIFDWYGRLYLYNLEKDPFEKHNLAEERPELKKEMFNKLMDWLKLNIDKRYWPSVNKNYNPKKEVREQPFVDLFSSYKEQI</sequence>
<dbReference type="EMBL" id="SORL01000007">
    <property type="protein sequence ID" value="TDY64111.1"/>
    <property type="molecule type" value="Genomic_DNA"/>
</dbReference>
<evidence type="ECO:0000256" key="1">
    <source>
        <dbReference type="ARBA" id="ARBA00001913"/>
    </source>
</evidence>
<name>A0A4V3HH63_9FLAO</name>
<comment type="caution">
    <text evidence="8">The sequence shown here is derived from an EMBL/GenBank/DDBJ whole genome shotgun (WGS) entry which is preliminary data.</text>
</comment>
<dbReference type="SUPFAM" id="SSF53649">
    <property type="entry name" value="Alkaline phosphatase-like"/>
    <property type="match status" value="1"/>
</dbReference>
<dbReference type="PROSITE" id="PS51257">
    <property type="entry name" value="PROKAR_LIPOPROTEIN"/>
    <property type="match status" value="1"/>
</dbReference>
<evidence type="ECO:0000259" key="7">
    <source>
        <dbReference type="Pfam" id="PF00884"/>
    </source>
</evidence>
<keyword evidence="3" id="KW-0479">Metal-binding</keyword>
<dbReference type="InterPro" id="IPR050738">
    <property type="entry name" value="Sulfatase"/>
</dbReference>
<dbReference type="CDD" id="cd16144">
    <property type="entry name" value="ARS_like"/>
    <property type="match status" value="1"/>
</dbReference>
<reference evidence="8 9" key="1">
    <citation type="submission" date="2019-03" db="EMBL/GenBank/DDBJ databases">
        <title>Genomic Encyclopedia of Type Strains, Phase III (KMG-III): the genomes of soil and plant-associated and newly described type strains.</title>
        <authorList>
            <person name="Whitman W."/>
        </authorList>
    </citation>
    <scope>NUCLEOTIDE SEQUENCE [LARGE SCALE GENOMIC DNA]</scope>
    <source>
        <strain evidence="8 9">CECT 8301</strain>
    </source>
</reference>
<dbReference type="GO" id="GO:0004065">
    <property type="term" value="F:arylsulfatase activity"/>
    <property type="evidence" value="ECO:0007669"/>
    <property type="project" value="TreeGrafter"/>
</dbReference>
<gene>
    <name evidence="8" type="ORF">DFQ06_1014</name>
</gene>
<dbReference type="Gene3D" id="3.30.1120.10">
    <property type="match status" value="1"/>
</dbReference>
<evidence type="ECO:0000256" key="5">
    <source>
        <dbReference type="ARBA" id="ARBA00022801"/>
    </source>
</evidence>
<keyword evidence="5" id="KW-0378">Hydrolase</keyword>
<dbReference type="Gene3D" id="3.40.720.10">
    <property type="entry name" value="Alkaline Phosphatase, subunit A"/>
    <property type="match status" value="1"/>
</dbReference>
<comment type="similarity">
    <text evidence="2">Belongs to the sulfatase family.</text>
</comment>
<keyword evidence="6" id="KW-0106">Calcium</keyword>
<dbReference type="AlphaFoldDB" id="A0A4V3HH63"/>
<keyword evidence="4" id="KW-0732">Signal</keyword>